<sequence>MTGYHVILHANWDAEAVWFSTSTSPMLQHSIDETAELLALSADLTRELAAWKAEFQGILNRADARESRFPTPQAEQAWLANGKELAARIKQESPAVARVEYLGDGTIPRGTCVF</sequence>
<reference evidence="2" key="1">
    <citation type="submission" date="2016-03" db="EMBL/GenBank/DDBJ databases">
        <title>Complete genome sequence of the type strain Actinoalloteichus hymeniacidonis DSM 45092.</title>
        <authorList>
            <person name="Schaffert L."/>
            <person name="Albersmeier A."/>
            <person name="Winkler A."/>
            <person name="Kalinowski J."/>
            <person name="Zotchev S."/>
            <person name="Ruckert C."/>
        </authorList>
    </citation>
    <scope>NUCLEOTIDE SEQUENCE [LARGE SCALE GENOMIC DNA]</scope>
    <source>
        <strain evidence="2">HPA177(T) (DSM 45092(T))</strain>
    </source>
</reference>
<name>A0AAC9HUM6_9PSEU</name>
<keyword evidence="2" id="KW-1185">Reference proteome</keyword>
<gene>
    <name evidence="1" type="ORF">TL08_22445</name>
</gene>
<protein>
    <submittedName>
        <fullName evidence="1">Uncharacterized protein</fullName>
    </submittedName>
</protein>
<dbReference type="KEGG" id="ahm:TL08_22445"/>
<dbReference type="Proteomes" id="UP000095210">
    <property type="component" value="Chromosome"/>
</dbReference>
<proteinExistence type="predicted"/>
<accession>A0AAC9HUM6</accession>
<evidence type="ECO:0000313" key="1">
    <source>
        <dbReference type="EMBL" id="AOS65271.1"/>
    </source>
</evidence>
<dbReference type="AlphaFoldDB" id="A0AAC9HUM6"/>
<evidence type="ECO:0000313" key="2">
    <source>
        <dbReference type="Proteomes" id="UP000095210"/>
    </source>
</evidence>
<dbReference type="EMBL" id="CP014859">
    <property type="protein sequence ID" value="AOS65271.1"/>
    <property type="molecule type" value="Genomic_DNA"/>
</dbReference>
<dbReference type="RefSeq" id="WP_069851790.1">
    <property type="nucleotide sequence ID" value="NZ_CP014859.1"/>
</dbReference>
<organism evidence="1 2">
    <name type="scientific">Actinoalloteichus hymeniacidonis</name>
    <dbReference type="NCBI Taxonomy" id="340345"/>
    <lineage>
        <taxon>Bacteria</taxon>
        <taxon>Bacillati</taxon>
        <taxon>Actinomycetota</taxon>
        <taxon>Actinomycetes</taxon>
        <taxon>Pseudonocardiales</taxon>
        <taxon>Pseudonocardiaceae</taxon>
        <taxon>Actinoalloteichus</taxon>
    </lineage>
</organism>